<reference evidence="2 3" key="1">
    <citation type="submission" date="2016-10" db="EMBL/GenBank/DDBJ databases">
        <title>Genome sequence of the ascomycete fungus Penicillium subrubescens.</title>
        <authorList>
            <person name="De Vries R.P."/>
            <person name="Peng M."/>
            <person name="Dilokpimol A."/>
            <person name="Hilden K."/>
            <person name="Makela M.R."/>
            <person name="Grigoriev I."/>
            <person name="Riley R."/>
            <person name="Granchi Z."/>
        </authorList>
    </citation>
    <scope>NUCLEOTIDE SEQUENCE [LARGE SCALE GENOMIC DNA]</scope>
    <source>
        <strain evidence="2 3">CBS 132785</strain>
    </source>
</reference>
<dbReference type="GO" id="GO:0008757">
    <property type="term" value="F:S-adenosylmethionine-dependent methyltransferase activity"/>
    <property type="evidence" value="ECO:0007669"/>
    <property type="project" value="InterPro"/>
</dbReference>
<dbReference type="Pfam" id="PF08241">
    <property type="entry name" value="Methyltransf_11"/>
    <property type="match status" value="1"/>
</dbReference>
<dbReference type="Gene3D" id="3.40.50.150">
    <property type="entry name" value="Vaccinia Virus protein VP39"/>
    <property type="match status" value="1"/>
</dbReference>
<dbReference type="AlphaFoldDB" id="A0A1Q5UI81"/>
<dbReference type="Proteomes" id="UP000186955">
    <property type="component" value="Unassembled WGS sequence"/>
</dbReference>
<dbReference type="CDD" id="cd02440">
    <property type="entry name" value="AdoMet_MTases"/>
    <property type="match status" value="1"/>
</dbReference>
<protein>
    <recommendedName>
        <fullName evidence="1">Methyltransferase type 11 domain-containing protein</fullName>
    </recommendedName>
</protein>
<keyword evidence="3" id="KW-1185">Reference proteome</keyword>
<gene>
    <name evidence="2" type="ORF">PENSUB_2273</name>
</gene>
<comment type="caution">
    <text evidence="2">The sequence shown here is derived from an EMBL/GenBank/DDBJ whole genome shotgun (WGS) entry which is preliminary data.</text>
</comment>
<dbReference type="OrthoDB" id="2013972at2759"/>
<dbReference type="EMBL" id="MNBE01000244">
    <property type="protein sequence ID" value="OKP12190.1"/>
    <property type="molecule type" value="Genomic_DNA"/>
</dbReference>
<evidence type="ECO:0000259" key="1">
    <source>
        <dbReference type="Pfam" id="PF08241"/>
    </source>
</evidence>
<sequence>MAAVNANPPAQYFTSLSRNYGRQTGNSTRAIFASILGRISPSIASSSAIHDNAGGVGTATSVILEDLAPTSPDDIPEVLITDNNPGMIAAAKEAFRDISSRITATEADSQDLSNISDAVFTHSIVNFSVFLFSDALQALREIHRTLQPHGVAVLLTWKRFGFGSTVHVAQSLVRPDLPPMPIPGSHFMHEGVLRDFVIKAGFNEEKVQVHHDETIRKDEDLEGMRDFMLGDISKMATKDWTDEEKGRWPSAVDEAIQKEVEQYGGIQFEAWTVIAHK</sequence>
<organism evidence="2 3">
    <name type="scientific">Penicillium subrubescens</name>
    <dbReference type="NCBI Taxonomy" id="1316194"/>
    <lineage>
        <taxon>Eukaryota</taxon>
        <taxon>Fungi</taxon>
        <taxon>Dikarya</taxon>
        <taxon>Ascomycota</taxon>
        <taxon>Pezizomycotina</taxon>
        <taxon>Eurotiomycetes</taxon>
        <taxon>Eurotiomycetidae</taxon>
        <taxon>Eurotiales</taxon>
        <taxon>Aspergillaceae</taxon>
        <taxon>Penicillium</taxon>
    </lineage>
</organism>
<dbReference type="SUPFAM" id="SSF53335">
    <property type="entry name" value="S-adenosyl-L-methionine-dependent methyltransferases"/>
    <property type="match status" value="1"/>
</dbReference>
<name>A0A1Q5UI81_9EURO</name>
<dbReference type="InterPro" id="IPR029063">
    <property type="entry name" value="SAM-dependent_MTases_sf"/>
</dbReference>
<evidence type="ECO:0000313" key="3">
    <source>
        <dbReference type="Proteomes" id="UP000186955"/>
    </source>
</evidence>
<accession>A0A1Q5UI81</accession>
<feature type="domain" description="Methyltransferase type 11" evidence="1">
    <location>
        <begin position="57"/>
        <end position="153"/>
    </location>
</feature>
<proteinExistence type="predicted"/>
<dbReference type="InterPro" id="IPR013216">
    <property type="entry name" value="Methyltransf_11"/>
</dbReference>
<evidence type="ECO:0000313" key="2">
    <source>
        <dbReference type="EMBL" id="OKP12190.1"/>
    </source>
</evidence>